<dbReference type="STRING" id="7739.C3YGD8"/>
<dbReference type="EMBL" id="GG666511">
    <property type="protein sequence ID" value="EEN60659.1"/>
    <property type="molecule type" value="Genomic_DNA"/>
</dbReference>
<accession>C3YGD8</accession>
<organism>
    <name type="scientific">Branchiostoma floridae</name>
    <name type="common">Florida lancelet</name>
    <name type="synonym">Amphioxus</name>
    <dbReference type="NCBI Taxonomy" id="7739"/>
    <lineage>
        <taxon>Eukaryota</taxon>
        <taxon>Metazoa</taxon>
        <taxon>Chordata</taxon>
        <taxon>Cephalochordata</taxon>
        <taxon>Leptocardii</taxon>
        <taxon>Amphioxiformes</taxon>
        <taxon>Branchiostomatidae</taxon>
        <taxon>Branchiostoma</taxon>
    </lineage>
</organism>
<dbReference type="AlphaFoldDB" id="C3YGD8"/>
<dbReference type="PANTHER" id="PTHR38566">
    <property type="entry name" value="RNA_LIG_T4_1 DOMAIN-CONTAINING PROTEIN"/>
    <property type="match status" value="1"/>
</dbReference>
<protein>
    <recommendedName>
        <fullName evidence="1">DUF7920 domain-containing protein</fullName>
    </recommendedName>
</protein>
<reference evidence="2" key="1">
    <citation type="journal article" date="2008" name="Nature">
        <title>The amphioxus genome and the evolution of the chordate karyotype.</title>
        <authorList>
            <consortium name="US DOE Joint Genome Institute (JGI-PGF)"/>
            <person name="Putnam N.H."/>
            <person name="Butts T."/>
            <person name="Ferrier D.E.K."/>
            <person name="Furlong R.F."/>
            <person name="Hellsten U."/>
            <person name="Kawashima T."/>
            <person name="Robinson-Rechavi M."/>
            <person name="Shoguchi E."/>
            <person name="Terry A."/>
            <person name="Yu J.-K."/>
            <person name="Benito-Gutierrez E.L."/>
            <person name="Dubchak I."/>
            <person name="Garcia-Fernandez J."/>
            <person name="Gibson-Brown J.J."/>
            <person name="Grigoriev I.V."/>
            <person name="Horton A.C."/>
            <person name="de Jong P.J."/>
            <person name="Jurka J."/>
            <person name="Kapitonov V.V."/>
            <person name="Kohara Y."/>
            <person name="Kuroki Y."/>
            <person name="Lindquist E."/>
            <person name="Lucas S."/>
            <person name="Osoegawa K."/>
            <person name="Pennacchio L.A."/>
            <person name="Salamov A.A."/>
            <person name="Satou Y."/>
            <person name="Sauka-Spengler T."/>
            <person name="Schmutz J."/>
            <person name="Shin-I T."/>
            <person name="Toyoda A."/>
            <person name="Bronner-Fraser M."/>
            <person name="Fujiyama A."/>
            <person name="Holland L.Z."/>
            <person name="Holland P.W.H."/>
            <person name="Satoh N."/>
            <person name="Rokhsar D.S."/>
        </authorList>
    </citation>
    <scope>NUCLEOTIDE SEQUENCE [LARGE SCALE GENOMIC DNA]</scope>
    <source>
        <strain evidence="2">S238N-H82</strain>
        <tissue evidence="2">Testes</tissue>
    </source>
</reference>
<evidence type="ECO:0000313" key="2">
    <source>
        <dbReference type="EMBL" id="EEN60659.1"/>
    </source>
</evidence>
<sequence length="542" mass="61675">MQSSETALIASKQLLEDLLQELQTNNKDLSVREARDSLNKSLGLDGCGPGLSAEEQRLQASRWLSWARQKHQLKVVTAAVPQLGISSDLRTAELHDIRVFTKHGPDDAVYDSNKEFREKVARGNSFLEIPAGPDRGTYCVIHALKKFTGGLGDDDDKDKGDNHTWKKYFTKPLEEATTVVATRKANGEAAHLGARLVGGKVVLCGGSKNVHMLFTQRGHVEKYKESRYQVAREVCTAIMDLLDDMSDLHRHRLLSFLVHTGYTAVFEVLQPHHQHVEDLSYLKRSELRFIAWTSTDLEPRSNSQLCSMAPHMAIEIARTMGLPTVQYELVPASEVETHMKQIRQGYGYEGEVLYFLDADGAVIGLLKKKTIWYIVIRAIREKVRNAAQAYTKKSDFDINRSDKKLRQRIGEIQQWLGLDEDSVASWRELGHKFLHWVINNLRTRAVTMEEVAGVFPVVWNRFLSDTGLSDHVTSQWEEPEGSDDCIRTNFVQKIVYIMCKESRCYVTWHLLAEGQLVFSDHYSLFSCYIYHDLLFTLTSLSL</sequence>
<name>C3YGD8_BRAFL</name>
<proteinExistence type="predicted"/>
<dbReference type="BRENDA" id="6.5.1.3">
    <property type="organism ID" value="931"/>
</dbReference>
<evidence type="ECO:0000259" key="1">
    <source>
        <dbReference type="Pfam" id="PF25536"/>
    </source>
</evidence>
<dbReference type="Pfam" id="PF25536">
    <property type="entry name" value="DUF7920"/>
    <property type="match status" value="1"/>
</dbReference>
<dbReference type="InParanoid" id="C3YGD8"/>
<dbReference type="eggNOG" id="ENOG502QWHF">
    <property type="taxonomic scope" value="Eukaryota"/>
</dbReference>
<dbReference type="PANTHER" id="PTHR38566:SF1">
    <property type="entry name" value="CHROMOSOME UNDETERMINED SCAFFOLD_18, WHOLE GENOME SHOTGUN SEQUENCE"/>
    <property type="match status" value="1"/>
</dbReference>
<gene>
    <name evidence="2" type="ORF">BRAFLDRAFT_126791</name>
</gene>
<feature type="domain" description="DUF7920" evidence="1">
    <location>
        <begin position="103"/>
        <end position="379"/>
    </location>
</feature>
<dbReference type="InterPro" id="IPR057680">
    <property type="entry name" value="DUF7920"/>
</dbReference>